<evidence type="ECO:0000313" key="3">
    <source>
        <dbReference type="Proteomes" id="UP001157418"/>
    </source>
</evidence>
<protein>
    <submittedName>
        <fullName evidence="2">Uncharacterized protein</fullName>
    </submittedName>
</protein>
<evidence type="ECO:0000313" key="2">
    <source>
        <dbReference type="EMBL" id="CAH1453477.1"/>
    </source>
</evidence>
<dbReference type="Proteomes" id="UP001157418">
    <property type="component" value="Unassembled WGS sequence"/>
</dbReference>
<feature type="coiled-coil region" evidence="1">
    <location>
        <begin position="67"/>
        <end position="129"/>
    </location>
</feature>
<sequence>MASSLPPFLHPFTSNMFSQLLSLGNMIDEEGMDMARTDILEGLHWMNEVSLWNKDRNVAFTMQWIEFERAFKLLEDLRANYQALEREKQGLSWRRMILLLKNGRLLRELDHYSQHHEELLRMIAELKNVTSKKSAHHVALATK</sequence>
<comment type="caution">
    <text evidence="2">The sequence shown here is derived from an EMBL/GenBank/DDBJ whole genome shotgun (WGS) entry which is preliminary data.</text>
</comment>
<dbReference type="AlphaFoldDB" id="A0AAU9PU29"/>
<proteinExistence type="predicted"/>
<keyword evidence="1" id="KW-0175">Coiled coil</keyword>
<dbReference type="EMBL" id="CAKMRJ010005745">
    <property type="protein sequence ID" value="CAH1453477.1"/>
    <property type="molecule type" value="Genomic_DNA"/>
</dbReference>
<name>A0AAU9PU29_9ASTR</name>
<gene>
    <name evidence="2" type="ORF">LVIROSA_LOCUS38718</name>
</gene>
<organism evidence="2 3">
    <name type="scientific">Lactuca virosa</name>
    <dbReference type="NCBI Taxonomy" id="75947"/>
    <lineage>
        <taxon>Eukaryota</taxon>
        <taxon>Viridiplantae</taxon>
        <taxon>Streptophyta</taxon>
        <taxon>Embryophyta</taxon>
        <taxon>Tracheophyta</taxon>
        <taxon>Spermatophyta</taxon>
        <taxon>Magnoliopsida</taxon>
        <taxon>eudicotyledons</taxon>
        <taxon>Gunneridae</taxon>
        <taxon>Pentapetalae</taxon>
        <taxon>asterids</taxon>
        <taxon>campanulids</taxon>
        <taxon>Asterales</taxon>
        <taxon>Asteraceae</taxon>
        <taxon>Cichorioideae</taxon>
        <taxon>Cichorieae</taxon>
        <taxon>Lactucinae</taxon>
        <taxon>Lactuca</taxon>
    </lineage>
</organism>
<evidence type="ECO:0000256" key="1">
    <source>
        <dbReference type="SAM" id="Coils"/>
    </source>
</evidence>
<reference evidence="2 3" key="1">
    <citation type="submission" date="2022-01" db="EMBL/GenBank/DDBJ databases">
        <authorList>
            <person name="Xiong W."/>
            <person name="Schranz E."/>
        </authorList>
    </citation>
    <scope>NUCLEOTIDE SEQUENCE [LARGE SCALE GENOMIC DNA]</scope>
</reference>
<accession>A0AAU9PU29</accession>
<keyword evidence="3" id="KW-1185">Reference proteome</keyword>